<dbReference type="InterPro" id="IPR012910">
    <property type="entry name" value="Plug_dom"/>
</dbReference>
<feature type="region of interest" description="Disordered" evidence="6">
    <location>
        <begin position="22"/>
        <end position="89"/>
    </location>
</feature>
<keyword evidence="7" id="KW-0732">Signal</keyword>
<evidence type="ECO:0000256" key="4">
    <source>
        <dbReference type="ARBA" id="ARBA00023237"/>
    </source>
</evidence>
<keyword evidence="3 5" id="KW-0472">Membrane</keyword>
<name>A0A4V0Z492_9BURK</name>
<dbReference type="RefSeq" id="WP_130189242.1">
    <property type="nucleotide sequence ID" value="NZ_CP035913.1"/>
</dbReference>
<evidence type="ECO:0000256" key="5">
    <source>
        <dbReference type="RuleBase" id="RU003357"/>
    </source>
</evidence>
<evidence type="ECO:0000313" key="11">
    <source>
        <dbReference type="Proteomes" id="UP000290637"/>
    </source>
</evidence>
<proteinExistence type="inferred from homology"/>
<dbReference type="InterPro" id="IPR037066">
    <property type="entry name" value="Plug_dom_sf"/>
</dbReference>
<accession>A0A4V0Z492</accession>
<keyword evidence="5" id="KW-0798">TonB box</keyword>
<dbReference type="NCBIfam" id="TIGR01782">
    <property type="entry name" value="TonB-Xanth-Caul"/>
    <property type="match status" value="1"/>
</dbReference>
<dbReference type="AlphaFoldDB" id="A0A4V0Z492"/>
<feature type="chain" id="PRO_5020946770" evidence="7">
    <location>
        <begin position="29"/>
        <end position="966"/>
    </location>
</feature>
<dbReference type="PANTHER" id="PTHR40980:SF3">
    <property type="entry name" value="TONB-DEPENDENT RECEPTOR-LIKE BETA-BARREL DOMAIN-CONTAINING PROTEIN"/>
    <property type="match status" value="1"/>
</dbReference>
<feature type="domain" description="TonB-dependent receptor plug" evidence="9">
    <location>
        <begin position="110"/>
        <end position="211"/>
    </location>
</feature>
<evidence type="ECO:0000256" key="2">
    <source>
        <dbReference type="ARBA" id="ARBA00009810"/>
    </source>
</evidence>
<dbReference type="OrthoDB" id="5476657at2"/>
<organism evidence="10 11">
    <name type="scientific">Pseudoduganella lutea</name>
    <dbReference type="NCBI Taxonomy" id="321985"/>
    <lineage>
        <taxon>Bacteria</taxon>
        <taxon>Pseudomonadati</taxon>
        <taxon>Pseudomonadota</taxon>
        <taxon>Betaproteobacteria</taxon>
        <taxon>Burkholderiales</taxon>
        <taxon>Oxalobacteraceae</taxon>
        <taxon>Telluria group</taxon>
        <taxon>Pseudoduganella</taxon>
    </lineage>
</organism>
<dbReference type="KEGG" id="plue:EWM63_26725"/>
<dbReference type="Gene3D" id="2.40.170.20">
    <property type="entry name" value="TonB-dependent receptor, beta-barrel domain"/>
    <property type="match status" value="1"/>
</dbReference>
<keyword evidence="11" id="KW-1185">Reference proteome</keyword>
<comment type="similarity">
    <text evidence="2 5">Belongs to the TonB-dependent receptor family.</text>
</comment>
<gene>
    <name evidence="10" type="ORF">EWM63_26725</name>
</gene>
<dbReference type="InterPro" id="IPR010104">
    <property type="entry name" value="TonB_rcpt_bac"/>
</dbReference>
<evidence type="ECO:0000256" key="7">
    <source>
        <dbReference type="SAM" id="SignalP"/>
    </source>
</evidence>
<evidence type="ECO:0000313" key="10">
    <source>
        <dbReference type="EMBL" id="QBE66133.1"/>
    </source>
</evidence>
<feature type="signal peptide" evidence="7">
    <location>
        <begin position="1"/>
        <end position="28"/>
    </location>
</feature>
<dbReference type="Pfam" id="PF07715">
    <property type="entry name" value="Plug"/>
    <property type="match status" value="1"/>
</dbReference>
<feature type="compositionally biased region" description="Low complexity" evidence="6">
    <location>
        <begin position="47"/>
        <end position="67"/>
    </location>
</feature>
<evidence type="ECO:0000259" key="9">
    <source>
        <dbReference type="Pfam" id="PF07715"/>
    </source>
</evidence>
<dbReference type="Pfam" id="PF00593">
    <property type="entry name" value="TonB_dep_Rec_b-barrel"/>
    <property type="match status" value="1"/>
</dbReference>
<feature type="compositionally biased region" description="Low complexity" evidence="6">
    <location>
        <begin position="22"/>
        <end position="33"/>
    </location>
</feature>
<evidence type="ECO:0000256" key="6">
    <source>
        <dbReference type="SAM" id="MobiDB-lite"/>
    </source>
</evidence>
<feature type="compositionally biased region" description="Polar residues" evidence="6">
    <location>
        <begin position="68"/>
        <end position="80"/>
    </location>
</feature>
<evidence type="ECO:0000256" key="1">
    <source>
        <dbReference type="ARBA" id="ARBA00004442"/>
    </source>
</evidence>
<dbReference type="InterPro" id="IPR000531">
    <property type="entry name" value="Beta-barrel_TonB"/>
</dbReference>
<evidence type="ECO:0000256" key="3">
    <source>
        <dbReference type="ARBA" id="ARBA00023136"/>
    </source>
</evidence>
<dbReference type="EMBL" id="CP035913">
    <property type="protein sequence ID" value="QBE66133.1"/>
    <property type="molecule type" value="Genomic_DNA"/>
</dbReference>
<feature type="domain" description="TonB-dependent receptor-like beta-barrel" evidence="8">
    <location>
        <begin position="484"/>
        <end position="933"/>
    </location>
</feature>
<dbReference type="PANTHER" id="PTHR40980">
    <property type="entry name" value="PLUG DOMAIN-CONTAINING PROTEIN"/>
    <property type="match status" value="1"/>
</dbReference>
<comment type="subcellular location">
    <subcellularLocation>
        <location evidence="1 5">Cell outer membrane</location>
    </subcellularLocation>
</comment>
<evidence type="ECO:0000259" key="8">
    <source>
        <dbReference type="Pfam" id="PF00593"/>
    </source>
</evidence>
<dbReference type="SUPFAM" id="SSF56935">
    <property type="entry name" value="Porins"/>
    <property type="match status" value="1"/>
</dbReference>
<sequence length="966" mass="105010">MISPLMTTPMRRAVAAALCAMAAGAAGAQQTPDPAAPPTAAQPPAQPADTPSASSSPSAPAAGQATPDTSGQSAPAQATGGSDAAVQGGPIATVEVTGIRRSIRSAEQIKRDATQVVDSINADDIGKFPDRAAGDALQRIAGVQVGRDRGETSTVTIRGLPDVVTSLDGNDIFTGRGRRLQYQDLPVQSIGGMDVYKSATANQPEGGIAGAIDIRLRAPFDYKGRTVTGYLENRRQKVNGSDAAETRNSPGGGALYSDRWNSGAGEMGLLVDVAYNKEHWGYPVQWVDRPDRIFSVSPDGTAVRLNDDQPLAPLNAGDRLGNLPQVGGIYNGGERERFSGHGAFQWKINPKLDFTTQYLGTGYRARTATDYILGIVGWAPRLNNVVLGDRGCDTPSGQICPIVSAVAPPAQFSPNPYDWDPYVATSAWGTQERTNTHFLNTKLRFRDGPWDVTTGLAFTHSKFIQDRVIVDQQIPNATVNVYTYGADGHGGYNAVTTPTSGTPLRDPREFVLRGLVQNWEESLGKQTQWRTDGTYKLSEGFVRAINVGLKLSSRSTTYHSAERASDVNRTARPNPVDAFGPGFETLSPGVDRLGGQYYVPSYDFLIDQADRVRAVYGAPAGRVPDDPNRVFEQRERSTAGYVSARWQTTVGGIDVSGDAGVRVIHVKRKLEGTSRVGDVITPIDLSTSENNYLPSISALVGWRQNLQSHFSAGKTLTRPDFLRLNPALSLIPPTVNAPGTGSAGNANLAPTKSTNLDATLEYYFTGNGYAQLALFHRDFTGYLQDYTQDEIIDGQRYRVTRPQNSGQGTLKGFEFGTQKFFDFLPGFWSGFGAQYNFTWIKDENETRLDVNSAALTKTRLIDVARKSHNFALLYEGHGLTGRLAATRRGDYVEQVAEPRFLQDRVVKASTYVDLSLSYELTRNISLQFDAINLTKEKYESYVGDTMRPRDIRYTPTTYGLGLRFKL</sequence>
<dbReference type="Gene3D" id="2.170.130.10">
    <property type="entry name" value="TonB-dependent receptor, plug domain"/>
    <property type="match status" value="1"/>
</dbReference>
<reference evidence="10 11" key="1">
    <citation type="submission" date="2019-02" db="EMBL/GenBank/DDBJ databases">
        <title>Draft Genome Sequences of Six Type Strains of the Genus Massilia.</title>
        <authorList>
            <person name="Miess H."/>
            <person name="Frediansyhah A."/>
            <person name="Gross H."/>
        </authorList>
    </citation>
    <scope>NUCLEOTIDE SEQUENCE [LARGE SCALE GENOMIC DNA]</scope>
    <source>
        <strain evidence="10 11">DSM 17473</strain>
    </source>
</reference>
<dbReference type="InterPro" id="IPR036942">
    <property type="entry name" value="Beta-barrel_TonB_sf"/>
</dbReference>
<keyword evidence="4" id="KW-0998">Cell outer membrane</keyword>
<protein>
    <submittedName>
        <fullName evidence="10">TonB-dependent receptor</fullName>
    </submittedName>
</protein>
<keyword evidence="10" id="KW-0675">Receptor</keyword>
<dbReference type="GO" id="GO:0009279">
    <property type="term" value="C:cell outer membrane"/>
    <property type="evidence" value="ECO:0007669"/>
    <property type="project" value="UniProtKB-SubCell"/>
</dbReference>
<dbReference type="Proteomes" id="UP000290637">
    <property type="component" value="Chromosome"/>
</dbReference>
<feature type="compositionally biased region" description="Pro residues" evidence="6">
    <location>
        <begin position="34"/>
        <end position="46"/>
    </location>
</feature>